<dbReference type="EMBL" id="MCFK01010379">
    <property type="protein sequence ID" value="RKF53620.1"/>
    <property type="molecule type" value="Genomic_DNA"/>
</dbReference>
<proteinExistence type="predicted"/>
<feature type="region of interest" description="Disordered" evidence="1">
    <location>
        <begin position="211"/>
        <end position="260"/>
    </location>
</feature>
<comment type="caution">
    <text evidence="2">The sequence shown here is derived from an EMBL/GenBank/DDBJ whole genome shotgun (WGS) entry which is preliminary data.</text>
</comment>
<dbReference type="AlphaFoldDB" id="A0A420H881"/>
<reference evidence="2 3" key="1">
    <citation type="journal article" date="2018" name="BMC Genomics">
        <title>Comparative genome analyses reveal sequence features reflecting distinct modes of host-adaptation between dicot and monocot powdery mildew.</title>
        <authorList>
            <person name="Wu Y."/>
            <person name="Ma X."/>
            <person name="Pan Z."/>
            <person name="Kale S.D."/>
            <person name="Song Y."/>
            <person name="King H."/>
            <person name="Zhang Q."/>
            <person name="Presley C."/>
            <person name="Deng X."/>
            <person name="Wei C.I."/>
            <person name="Xiao S."/>
        </authorList>
    </citation>
    <scope>NUCLEOTIDE SEQUENCE [LARGE SCALE GENOMIC DNA]</scope>
    <source>
        <strain evidence="2">UMSG2</strain>
    </source>
</reference>
<dbReference type="InterPro" id="IPR013783">
    <property type="entry name" value="Ig-like_fold"/>
</dbReference>
<gene>
    <name evidence="2" type="ORF">OnM2_103004</name>
</gene>
<organism evidence="2 3">
    <name type="scientific">Erysiphe neolycopersici</name>
    <dbReference type="NCBI Taxonomy" id="212602"/>
    <lineage>
        <taxon>Eukaryota</taxon>
        <taxon>Fungi</taxon>
        <taxon>Dikarya</taxon>
        <taxon>Ascomycota</taxon>
        <taxon>Pezizomycotina</taxon>
        <taxon>Leotiomycetes</taxon>
        <taxon>Erysiphales</taxon>
        <taxon>Erysiphaceae</taxon>
        <taxon>Erysiphe</taxon>
    </lineage>
</organism>
<feature type="compositionally biased region" description="Low complexity" evidence="1">
    <location>
        <begin position="212"/>
        <end position="256"/>
    </location>
</feature>
<dbReference type="OrthoDB" id="5364946at2759"/>
<protein>
    <submittedName>
        <fullName evidence="2">Uncharacterized protein</fullName>
    </submittedName>
</protein>
<keyword evidence="3" id="KW-1185">Reference proteome</keyword>
<accession>A0A420H881</accession>
<dbReference type="PANTHER" id="PTHR40625:SF2">
    <property type="entry name" value="GTP-BINDING PROTEIN ESDC"/>
    <property type="match status" value="1"/>
</dbReference>
<evidence type="ECO:0000313" key="2">
    <source>
        <dbReference type="EMBL" id="RKF53620.1"/>
    </source>
</evidence>
<evidence type="ECO:0000313" key="3">
    <source>
        <dbReference type="Proteomes" id="UP000286134"/>
    </source>
</evidence>
<dbReference type="Gene3D" id="2.60.40.10">
    <property type="entry name" value="Immunoglobulins"/>
    <property type="match status" value="1"/>
</dbReference>
<sequence length="309" mass="34786">MVAIQLYFALRTSFMIKTVSLLGSWDNYSSQLPLSQDRVSSPSSRTTNWQGHFRFQGNTLQRGKRYWYYYIIDGQQVSYDSQQYSVREPVTGRILNVLDIPLDGSFQNSASKTSSLRNSAFNSSLNNSKQRSLLDKNLLSQSRRRYSRESLSLKVDIPKGRPLSISQIKSPRPITPHAAKFILEAEYGSSSIQEITSLFSVSTIDSYQINHSKSPSSVSSSPSTCSSYSDQFDSDSPISTSSTSSFGDYSSSSPGSQFKCEHHGVTRRGERFKSDCCDAHCGYVYDVNPRCSSNYEIKTRATQRFRRPV</sequence>
<dbReference type="PANTHER" id="PTHR40625">
    <property type="entry name" value="GTP-BINDING PROTEIN ESDC-RELATED"/>
    <property type="match status" value="1"/>
</dbReference>
<dbReference type="Proteomes" id="UP000286134">
    <property type="component" value="Unassembled WGS sequence"/>
</dbReference>
<evidence type="ECO:0000256" key="1">
    <source>
        <dbReference type="SAM" id="MobiDB-lite"/>
    </source>
</evidence>
<dbReference type="STRING" id="212602.A0A420H881"/>
<name>A0A420H881_9PEZI</name>